<dbReference type="Proteomes" id="UP000215633">
    <property type="component" value="Unassembled WGS sequence"/>
</dbReference>
<dbReference type="RefSeq" id="WP_028355152.1">
    <property type="nucleotide sequence ID" value="NZ_NEVT01000009.1"/>
</dbReference>
<evidence type="ECO:0000313" key="3">
    <source>
        <dbReference type="EMBL" id="OZI69470.1"/>
    </source>
</evidence>
<dbReference type="SUPFAM" id="SSF100950">
    <property type="entry name" value="NagB/RpiA/CoA transferase-like"/>
    <property type="match status" value="1"/>
</dbReference>
<evidence type="ECO:0000313" key="4">
    <source>
        <dbReference type="Proteomes" id="UP000215633"/>
    </source>
</evidence>
<dbReference type="InterPro" id="IPR037171">
    <property type="entry name" value="NagB/RpiA_transferase-like"/>
</dbReference>
<keyword evidence="2 3" id="KW-0808">Transferase</keyword>
<dbReference type="InterPro" id="IPR004164">
    <property type="entry name" value="CoA_transf_AS"/>
</dbReference>
<comment type="similarity">
    <text evidence="1">Belongs to the 3-oxoacid CoA-transferase subunit B family.</text>
</comment>
<dbReference type="AlphaFoldDB" id="A0A261V7B8"/>
<evidence type="ECO:0000256" key="1">
    <source>
        <dbReference type="ARBA" id="ARBA00007047"/>
    </source>
</evidence>
<organism evidence="3 4">
    <name type="scientific">Bordetella genomosp. 2</name>
    <dbReference type="NCBI Taxonomy" id="1983456"/>
    <lineage>
        <taxon>Bacteria</taxon>
        <taxon>Pseudomonadati</taxon>
        <taxon>Pseudomonadota</taxon>
        <taxon>Betaproteobacteria</taxon>
        <taxon>Burkholderiales</taxon>
        <taxon>Alcaligenaceae</taxon>
        <taxon>Bordetella</taxon>
    </lineage>
</organism>
<dbReference type="SMART" id="SM00882">
    <property type="entry name" value="CoA_trans"/>
    <property type="match status" value="1"/>
</dbReference>
<dbReference type="GO" id="GO:0008410">
    <property type="term" value="F:CoA-transferase activity"/>
    <property type="evidence" value="ECO:0007669"/>
    <property type="project" value="InterPro"/>
</dbReference>
<evidence type="ECO:0000256" key="2">
    <source>
        <dbReference type="ARBA" id="ARBA00022679"/>
    </source>
</evidence>
<accession>A0A261V7B8</accession>
<dbReference type="PROSITE" id="PS01274">
    <property type="entry name" value="COA_TRANSF_2"/>
    <property type="match status" value="1"/>
</dbReference>
<dbReference type="PANTHER" id="PTHR13707:SF57">
    <property type="entry name" value="SUCCINYL-COA:3-KETOACID COENZYME A TRANSFERASE SUBUNIT B-RELATED"/>
    <property type="match status" value="1"/>
</dbReference>
<dbReference type="Gene3D" id="3.40.1080.10">
    <property type="entry name" value="Glutaconate Coenzyme A-transferase"/>
    <property type="match status" value="1"/>
</dbReference>
<dbReference type="EMBL" id="NEVT01000009">
    <property type="protein sequence ID" value="OZI69470.1"/>
    <property type="molecule type" value="Genomic_DNA"/>
</dbReference>
<comment type="caution">
    <text evidence="3">The sequence shown here is derived from an EMBL/GenBank/DDBJ whole genome shotgun (WGS) entry which is preliminary data.</text>
</comment>
<dbReference type="Pfam" id="PF01144">
    <property type="entry name" value="CoA_trans"/>
    <property type="match status" value="1"/>
</dbReference>
<name>A0A261V7B8_9BORD</name>
<dbReference type="InterPro" id="IPR012791">
    <property type="entry name" value="3-oxoacid_CoA-transf_B"/>
</dbReference>
<dbReference type="PANTHER" id="PTHR13707">
    <property type="entry name" value="KETOACID-COENZYME A TRANSFERASE"/>
    <property type="match status" value="1"/>
</dbReference>
<gene>
    <name evidence="3" type="ORF">CAL24_21810</name>
</gene>
<protein>
    <submittedName>
        <fullName evidence="3">Succinyl-CoA--3-ketoacid-CoA transferase</fullName>
    </submittedName>
</protein>
<sequence>MNKGWSDDELARRVAADLPPWSVVNLGIGLPVLVANHIPADKTVFFHSENGIIGLGAAPEPGRADPDVVNAAKKHATLIPGAAIVHHADSFALIRGGRLDYSILGGLQVAPNGDIANWKVPGQKGGGGVGGAMDLAVGARNVLVMMRHQDKAGASKLVTSCTFPLTAVNTVTRVYTELGVFECAGDAFIVRDCAPGIGRDELAQRTDAALRFP</sequence>
<dbReference type="NCBIfam" id="TIGR02428">
    <property type="entry name" value="pcaJ_scoB_fam"/>
    <property type="match status" value="1"/>
</dbReference>
<reference evidence="4" key="1">
    <citation type="submission" date="2017-05" db="EMBL/GenBank/DDBJ databases">
        <title>Complete and WGS of Bordetella genogroups.</title>
        <authorList>
            <person name="Spilker T."/>
            <person name="Lipuma J."/>
        </authorList>
    </citation>
    <scope>NUCLEOTIDE SEQUENCE [LARGE SCALE GENOMIC DNA]</scope>
    <source>
        <strain evidence="4">AU8256</strain>
    </source>
</reference>
<dbReference type="InterPro" id="IPR004165">
    <property type="entry name" value="CoA_trans_fam_I"/>
</dbReference>
<keyword evidence="4" id="KW-1185">Reference proteome</keyword>
<proteinExistence type="inferred from homology"/>